<dbReference type="PANTHER" id="PTHR43982:SF1">
    <property type="entry name" value="UBIQUITIN CARBOXYL-TERMINAL HYDROLASE 14"/>
    <property type="match status" value="1"/>
</dbReference>
<evidence type="ECO:0000256" key="3">
    <source>
        <dbReference type="ARBA" id="ARBA00022786"/>
    </source>
</evidence>
<dbReference type="GO" id="GO:0004843">
    <property type="term" value="F:cysteine-type deubiquitinase activity"/>
    <property type="evidence" value="ECO:0007669"/>
    <property type="project" value="UniProtKB-UniRule"/>
</dbReference>
<dbReference type="PROSITE" id="PS00972">
    <property type="entry name" value="USP_1"/>
    <property type="match status" value="1"/>
</dbReference>
<accession>U6LYW9</accession>
<keyword evidence="5 6" id="KW-0788">Thiol protease</keyword>
<dbReference type="GO" id="GO:0070628">
    <property type="term" value="F:proteasome binding"/>
    <property type="evidence" value="ECO:0007669"/>
    <property type="project" value="TreeGrafter"/>
</dbReference>
<evidence type="ECO:0000313" key="10">
    <source>
        <dbReference type="Proteomes" id="UP000030750"/>
    </source>
</evidence>
<reference evidence="9" key="2">
    <citation type="submission" date="2013-10" db="EMBL/GenBank/DDBJ databases">
        <authorList>
            <person name="Aslett M."/>
        </authorList>
    </citation>
    <scope>NUCLEOTIDE SEQUENCE [LARGE SCALE GENOMIC DNA]</scope>
    <source>
        <strain evidence="9">Houghton</strain>
    </source>
</reference>
<gene>
    <name evidence="9" type="ORF">EBH_0008690</name>
</gene>
<evidence type="ECO:0000256" key="5">
    <source>
        <dbReference type="ARBA" id="ARBA00022807"/>
    </source>
</evidence>
<dbReference type="AlphaFoldDB" id="U6LYW9"/>
<dbReference type="PROSITE" id="PS50235">
    <property type="entry name" value="USP_3"/>
    <property type="match status" value="1"/>
</dbReference>
<evidence type="ECO:0000256" key="2">
    <source>
        <dbReference type="ARBA" id="ARBA00022670"/>
    </source>
</evidence>
<sequence length="607" mass="62204">MGTAEAAAAAAAAAASSKPPPEKTVFVEDLTPAQQAALLREKKVEPLPNGIVNLGNTCYLAAVLQLLRPAADFTDLVRNFISAGAAADAAAAAATAAAAAATARFAAAGQQGAIRRLALALKDFYNQWQQTIEPVSPFLLVPALREAYPQFSRRSTSQADSLDDAAAAAASLRKSLPYVPLNAGGASALDLLFGVQVEVISSRSRRGENRNGGEAQQSSSSSSNGNSSNGSSSSSSNTMQIEKHRKLTCFLGTPQKPVSTLEESLKFSLGDEVVQVGSSSRSSSSSSSSSGAAATAAAAAGGNAAAAAAADGEETLIRSNKIKSLSLYLILHFMRFEWKMGGTESEKAKICRSVKFGQTLDMFAFCTKELQESFKVGRAITALRRERDAAAGAAANAAAAAPAAAAGAPGAAAAAPAAANGSSSGAAGATGGSAAAGAGAAEGAADAADDAAAAAAAAAAAKREAELLLLAGKPCPTGTYQLLSVVTHQGRYADSGHYVGWGRAGGAEAPQEARKEEKKKEEQQQQQQGQQQQEEEGGAAATGPAAKKQKNVIMWRKFDDDKVTEIPWESIDLAGGRSDYHVAYLLLMKQILVIPSEEELKILAKQM</sequence>
<feature type="region of interest" description="Disordered" evidence="7">
    <location>
        <begin position="203"/>
        <end position="239"/>
    </location>
</feature>
<dbReference type="GO" id="GO:0043161">
    <property type="term" value="P:proteasome-mediated ubiquitin-dependent protein catabolic process"/>
    <property type="evidence" value="ECO:0007669"/>
    <property type="project" value="InterPro"/>
</dbReference>
<dbReference type="PROSITE" id="PS00973">
    <property type="entry name" value="USP_2"/>
    <property type="match status" value="1"/>
</dbReference>
<dbReference type="VEuPathDB" id="ToxoDB:EBH_0008690"/>
<dbReference type="GO" id="GO:0016579">
    <property type="term" value="P:protein deubiquitination"/>
    <property type="evidence" value="ECO:0007669"/>
    <property type="project" value="InterPro"/>
</dbReference>
<feature type="domain" description="USP" evidence="8">
    <location>
        <begin position="49"/>
        <end position="591"/>
    </location>
</feature>
<evidence type="ECO:0000256" key="4">
    <source>
        <dbReference type="ARBA" id="ARBA00022801"/>
    </source>
</evidence>
<dbReference type="InterPro" id="IPR044635">
    <property type="entry name" value="UBP14-like"/>
</dbReference>
<dbReference type="PANTHER" id="PTHR43982">
    <property type="entry name" value="UBIQUITIN CARBOXYL-TERMINAL HYDROLASE"/>
    <property type="match status" value="1"/>
</dbReference>
<keyword evidence="4 6" id="KW-0378">Hydrolase</keyword>
<dbReference type="GO" id="GO:0061136">
    <property type="term" value="P:regulation of proteasomal protein catabolic process"/>
    <property type="evidence" value="ECO:0007669"/>
    <property type="project" value="TreeGrafter"/>
</dbReference>
<dbReference type="Pfam" id="PF00443">
    <property type="entry name" value="UCH"/>
    <property type="match status" value="1"/>
</dbReference>
<feature type="compositionally biased region" description="Low complexity" evidence="7">
    <location>
        <begin position="212"/>
        <end position="237"/>
    </location>
</feature>
<dbReference type="InterPro" id="IPR028889">
    <property type="entry name" value="USP"/>
</dbReference>
<dbReference type="EMBL" id="HG713416">
    <property type="protein sequence ID" value="CDJ53809.1"/>
    <property type="molecule type" value="Genomic_DNA"/>
</dbReference>
<dbReference type="OrthoDB" id="333239at2759"/>
<organism evidence="9 10">
    <name type="scientific">Eimeria brunetti</name>
    <dbReference type="NCBI Taxonomy" id="51314"/>
    <lineage>
        <taxon>Eukaryota</taxon>
        <taxon>Sar</taxon>
        <taxon>Alveolata</taxon>
        <taxon>Apicomplexa</taxon>
        <taxon>Conoidasida</taxon>
        <taxon>Coccidia</taxon>
        <taxon>Eucoccidiorida</taxon>
        <taxon>Eimeriorina</taxon>
        <taxon>Eimeriidae</taxon>
        <taxon>Eimeria</taxon>
    </lineage>
</organism>
<dbReference type="Gene3D" id="3.90.70.10">
    <property type="entry name" value="Cysteine proteinases"/>
    <property type="match status" value="1"/>
</dbReference>
<dbReference type="InterPro" id="IPR038765">
    <property type="entry name" value="Papain-like_cys_pep_sf"/>
</dbReference>
<keyword evidence="3 6" id="KW-0833">Ubl conjugation pathway</keyword>
<name>U6LYW9_9EIME</name>
<keyword evidence="10" id="KW-1185">Reference proteome</keyword>
<evidence type="ECO:0000313" key="9">
    <source>
        <dbReference type="EMBL" id="CDJ53809.1"/>
    </source>
</evidence>
<evidence type="ECO:0000256" key="7">
    <source>
        <dbReference type="SAM" id="MobiDB-lite"/>
    </source>
</evidence>
<evidence type="ECO:0000259" key="8">
    <source>
        <dbReference type="PROSITE" id="PS50235"/>
    </source>
</evidence>
<dbReference type="InterPro" id="IPR001394">
    <property type="entry name" value="Peptidase_C19_UCH"/>
</dbReference>
<evidence type="ECO:0000256" key="6">
    <source>
        <dbReference type="RuleBase" id="RU366025"/>
    </source>
</evidence>
<reference evidence="9" key="1">
    <citation type="submission" date="2013-10" db="EMBL/GenBank/DDBJ databases">
        <title>Genomic analysis of the causative agents of coccidiosis in chickens.</title>
        <authorList>
            <person name="Reid A.J."/>
            <person name="Blake D."/>
            <person name="Billington K."/>
            <person name="Browne H."/>
            <person name="Dunn M."/>
            <person name="Hung S."/>
            <person name="Kawahara F."/>
            <person name="Miranda-Saavedra D."/>
            <person name="Mourier T."/>
            <person name="Nagra H."/>
            <person name="Otto T.D."/>
            <person name="Rawlings N."/>
            <person name="Sanchez A."/>
            <person name="Sanders M."/>
            <person name="Subramaniam C."/>
            <person name="Tay Y."/>
            <person name="Dear P."/>
            <person name="Doerig C."/>
            <person name="Gruber A."/>
            <person name="Parkinson J."/>
            <person name="Shirley M."/>
            <person name="Wan K.L."/>
            <person name="Berriman M."/>
            <person name="Tomley F."/>
            <person name="Pain A."/>
        </authorList>
    </citation>
    <scope>NUCLEOTIDE SEQUENCE [LARGE SCALE GENOMIC DNA]</scope>
    <source>
        <strain evidence="9">Houghton</strain>
    </source>
</reference>
<proteinExistence type="inferred from homology"/>
<feature type="compositionally biased region" description="Basic and acidic residues" evidence="7">
    <location>
        <begin position="511"/>
        <end position="523"/>
    </location>
</feature>
<comment type="similarity">
    <text evidence="6">Belongs to the peptidase C19 family.</text>
</comment>
<feature type="region of interest" description="Disordered" evidence="7">
    <location>
        <begin position="503"/>
        <end position="548"/>
    </location>
</feature>
<keyword evidence="2 6" id="KW-0645">Protease</keyword>
<feature type="region of interest" description="Disordered" evidence="7">
    <location>
        <begin position="1"/>
        <end position="24"/>
    </location>
</feature>
<evidence type="ECO:0000256" key="1">
    <source>
        <dbReference type="ARBA" id="ARBA00000707"/>
    </source>
</evidence>
<dbReference type="SUPFAM" id="SSF54001">
    <property type="entry name" value="Cysteine proteinases"/>
    <property type="match status" value="1"/>
</dbReference>
<dbReference type="InterPro" id="IPR018200">
    <property type="entry name" value="USP_CS"/>
</dbReference>
<comment type="catalytic activity">
    <reaction evidence="1 6">
        <text>Thiol-dependent hydrolysis of ester, thioester, amide, peptide and isopeptide bonds formed by the C-terminal Gly of ubiquitin (a 76-residue protein attached to proteins as an intracellular targeting signal).</text>
        <dbReference type="EC" id="3.4.19.12"/>
    </reaction>
</comment>
<protein>
    <recommendedName>
        <fullName evidence="6">Ubiquitin carboxyl-terminal hydrolase</fullName>
        <ecNumber evidence="6">3.4.19.12</ecNumber>
    </recommendedName>
</protein>
<dbReference type="Proteomes" id="UP000030750">
    <property type="component" value="Unassembled WGS sequence"/>
</dbReference>
<feature type="compositionally biased region" description="Low complexity" evidence="7">
    <location>
        <begin position="524"/>
        <end position="546"/>
    </location>
</feature>
<dbReference type="EC" id="3.4.19.12" evidence="6"/>
<feature type="compositionally biased region" description="Low complexity" evidence="7">
    <location>
        <begin position="1"/>
        <end position="15"/>
    </location>
</feature>